<gene>
    <name evidence="3" type="ORF">EDC18_103261</name>
</gene>
<dbReference type="Pfam" id="PF07584">
    <property type="entry name" value="BatA"/>
    <property type="match status" value="1"/>
</dbReference>
<feature type="domain" description="VWFA" evidence="2">
    <location>
        <begin position="89"/>
        <end position="160"/>
    </location>
</feature>
<keyword evidence="1" id="KW-0812">Transmembrane</keyword>
<dbReference type="PANTHER" id="PTHR37464">
    <property type="entry name" value="BLL2463 PROTEIN"/>
    <property type="match status" value="1"/>
</dbReference>
<dbReference type="Gene3D" id="3.40.50.410">
    <property type="entry name" value="von Willebrand factor, type A domain"/>
    <property type="match status" value="1"/>
</dbReference>
<accession>A0A4R3MMR7</accession>
<dbReference type="Pfam" id="PF13519">
    <property type="entry name" value="VWA_2"/>
    <property type="match status" value="1"/>
</dbReference>
<dbReference type="PROSITE" id="PS50234">
    <property type="entry name" value="VWFA"/>
    <property type="match status" value="1"/>
</dbReference>
<sequence>MNFLQFWPLTFLALIPIVIIMYLLKQKAEDYVYSSTFLWEEVYKNMEVNTPWEKLKKSLLLLIQLLIILLIIFILMNPYFHSRHTDAENILMVIDTSGSMNTSYNDSTRFLEAIESAKNLVNALKENTSVSIISVSNMAKIEISNTKDKDRIVRVLDNIEVTHLPSRIEDSFSVINSLTSQWEGYDILFFTDQDLRLNDGRVISFNNEVINLSVDYVSHRYRENNLYIMAQVTNWSKETLSTDVNLYGDGKLLDIQKIQLEPEEHKLVHFNNVNFTGNIIKAELNDSDDLVYDNIAYDIITSEYETNVLLATNRNIFIEKALFTLPNINIYKTNDINTIGRNEYDLYIIDGLELGSVPKGGNVLLINPQGNPFVSINGIRNGGLVTASDSSVTKFIDRMTFSVREIKAIDNKNWMNTFLTLNNANAGSYGEVNGQKVVILPFDLHDTDLVLKPEFPILIHNILDYLVEDGILTYYKFTAGDEVGLNPNTHGSQIEIETPSGNKEIVPLSFPMKPYTNAQKVGVYTAAQWVEDEKVEEYFVVNFPSYKESRVESIVIQDNFSRNNEITLGILDLRKYLIIALLIFVLIEWVVYIVESRK</sequence>
<dbReference type="SUPFAM" id="SSF53300">
    <property type="entry name" value="vWA-like"/>
    <property type="match status" value="1"/>
</dbReference>
<dbReference type="EMBL" id="SMAL01000003">
    <property type="protein sequence ID" value="TCT15555.1"/>
    <property type="molecule type" value="Genomic_DNA"/>
</dbReference>
<organism evidence="3 4">
    <name type="scientific">Natranaerovirga pectinivora</name>
    <dbReference type="NCBI Taxonomy" id="682400"/>
    <lineage>
        <taxon>Bacteria</taxon>
        <taxon>Bacillati</taxon>
        <taxon>Bacillota</taxon>
        <taxon>Clostridia</taxon>
        <taxon>Lachnospirales</taxon>
        <taxon>Natranaerovirgaceae</taxon>
        <taxon>Natranaerovirga</taxon>
    </lineage>
</organism>
<evidence type="ECO:0000313" key="4">
    <source>
        <dbReference type="Proteomes" id="UP000294902"/>
    </source>
</evidence>
<comment type="caution">
    <text evidence="3">The sequence shown here is derived from an EMBL/GenBank/DDBJ whole genome shotgun (WGS) entry which is preliminary data.</text>
</comment>
<dbReference type="InterPro" id="IPR024163">
    <property type="entry name" value="Aerotolerance_reg_N"/>
</dbReference>
<proteinExistence type="predicted"/>
<name>A0A4R3MMR7_9FIRM</name>
<keyword evidence="1" id="KW-1133">Transmembrane helix</keyword>
<dbReference type="InterPro" id="IPR036465">
    <property type="entry name" value="vWFA_dom_sf"/>
</dbReference>
<evidence type="ECO:0000313" key="3">
    <source>
        <dbReference type="EMBL" id="TCT15555.1"/>
    </source>
</evidence>
<feature type="transmembrane region" description="Helical" evidence="1">
    <location>
        <begin position="576"/>
        <end position="594"/>
    </location>
</feature>
<keyword evidence="4" id="KW-1185">Reference proteome</keyword>
<dbReference type="OrthoDB" id="9780136at2"/>
<evidence type="ECO:0000256" key="1">
    <source>
        <dbReference type="SAM" id="Phobius"/>
    </source>
</evidence>
<dbReference type="Proteomes" id="UP000294902">
    <property type="component" value="Unassembled WGS sequence"/>
</dbReference>
<protein>
    <submittedName>
        <fullName evidence="3">von Willebrand factor type A domain-containing protein</fullName>
    </submittedName>
</protein>
<dbReference type="InterPro" id="IPR002035">
    <property type="entry name" value="VWF_A"/>
</dbReference>
<keyword evidence="1" id="KW-0472">Membrane</keyword>
<dbReference type="PANTHER" id="PTHR37464:SF1">
    <property type="entry name" value="BLL2463 PROTEIN"/>
    <property type="match status" value="1"/>
</dbReference>
<evidence type="ECO:0000259" key="2">
    <source>
        <dbReference type="PROSITE" id="PS50234"/>
    </source>
</evidence>
<dbReference type="AlphaFoldDB" id="A0A4R3MMR7"/>
<dbReference type="RefSeq" id="WP_132251348.1">
    <property type="nucleotide sequence ID" value="NZ_SMAL01000003.1"/>
</dbReference>
<feature type="transmembrane region" description="Helical" evidence="1">
    <location>
        <begin position="59"/>
        <end position="80"/>
    </location>
</feature>
<feature type="transmembrane region" description="Helical" evidence="1">
    <location>
        <begin position="6"/>
        <end position="24"/>
    </location>
</feature>
<reference evidence="3 4" key="1">
    <citation type="submission" date="2019-03" db="EMBL/GenBank/DDBJ databases">
        <title>Genomic Encyclopedia of Type Strains, Phase IV (KMG-IV): sequencing the most valuable type-strain genomes for metagenomic binning, comparative biology and taxonomic classification.</title>
        <authorList>
            <person name="Goeker M."/>
        </authorList>
    </citation>
    <scope>NUCLEOTIDE SEQUENCE [LARGE SCALE GENOMIC DNA]</scope>
    <source>
        <strain evidence="3 4">DSM 24629</strain>
    </source>
</reference>